<dbReference type="NCBIfam" id="TIGR02946">
    <property type="entry name" value="acyl_WS_DGAT"/>
    <property type="match status" value="1"/>
</dbReference>
<dbReference type="Pfam" id="PF06974">
    <property type="entry name" value="WS_DGAT_C"/>
    <property type="match status" value="1"/>
</dbReference>
<protein>
    <recommendedName>
        <fullName evidence="4">diacylglycerol O-acyltransferase</fullName>
        <ecNumber evidence="4">2.3.1.20</ecNumber>
    </recommendedName>
</protein>
<comment type="catalytic activity">
    <reaction evidence="10">
        <text>an acyl-CoA + a 1,2-diacyl-sn-glycerol = a triacyl-sn-glycerol + CoA</text>
        <dbReference type="Rhea" id="RHEA:10868"/>
        <dbReference type="ChEBI" id="CHEBI:17815"/>
        <dbReference type="ChEBI" id="CHEBI:57287"/>
        <dbReference type="ChEBI" id="CHEBI:58342"/>
        <dbReference type="ChEBI" id="CHEBI:64615"/>
        <dbReference type="EC" id="2.3.1.20"/>
    </reaction>
</comment>
<evidence type="ECO:0000256" key="9">
    <source>
        <dbReference type="ARBA" id="ARBA00023315"/>
    </source>
</evidence>
<dbReference type="EMBL" id="FSQW01000001">
    <property type="protein sequence ID" value="SIN59902.1"/>
    <property type="molecule type" value="Genomic_DNA"/>
</dbReference>
<evidence type="ECO:0000313" key="14">
    <source>
        <dbReference type="EMBL" id="SIN59902.1"/>
    </source>
</evidence>
<organism evidence="14 15">
    <name type="scientific">Parasphingorhabdus marina DSM 22363</name>
    <dbReference type="NCBI Taxonomy" id="1123272"/>
    <lineage>
        <taxon>Bacteria</taxon>
        <taxon>Pseudomonadati</taxon>
        <taxon>Pseudomonadota</taxon>
        <taxon>Alphaproteobacteria</taxon>
        <taxon>Sphingomonadales</taxon>
        <taxon>Sphingomonadaceae</taxon>
        <taxon>Parasphingorhabdus</taxon>
    </lineage>
</organism>
<gene>
    <name evidence="14" type="ORF">SAMN02745824_0440</name>
</gene>
<evidence type="ECO:0000256" key="6">
    <source>
        <dbReference type="ARBA" id="ARBA00022679"/>
    </source>
</evidence>
<proteinExistence type="inferred from homology"/>
<evidence type="ECO:0000259" key="13">
    <source>
        <dbReference type="Pfam" id="PF06974"/>
    </source>
</evidence>
<dbReference type="EC" id="2.3.1.20" evidence="4"/>
<evidence type="ECO:0000256" key="10">
    <source>
        <dbReference type="ARBA" id="ARBA00048109"/>
    </source>
</evidence>
<reference evidence="15" key="1">
    <citation type="submission" date="2016-11" db="EMBL/GenBank/DDBJ databases">
        <authorList>
            <person name="Varghese N."/>
            <person name="Submissions S."/>
        </authorList>
    </citation>
    <scope>NUCLEOTIDE SEQUENCE [LARGE SCALE GENOMIC DNA]</scope>
    <source>
        <strain evidence="15">DSM 22363</strain>
    </source>
</reference>
<feature type="domain" description="O-acyltransferase WSD1 C-terminal" evidence="13">
    <location>
        <begin position="316"/>
        <end position="466"/>
    </location>
</feature>
<comment type="pathway">
    <text evidence="1">Glycerolipid metabolism; triacylglycerol biosynthesis.</text>
</comment>
<dbReference type="GO" id="GO:0004144">
    <property type="term" value="F:diacylglycerol O-acyltransferase activity"/>
    <property type="evidence" value="ECO:0007669"/>
    <property type="project" value="UniProtKB-EC"/>
</dbReference>
<dbReference type="GO" id="GO:0006071">
    <property type="term" value="P:glycerol metabolic process"/>
    <property type="evidence" value="ECO:0007669"/>
    <property type="project" value="UniProtKB-KW"/>
</dbReference>
<dbReference type="GO" id="GO:0071731">
    <property type="term" value="P:response to nitric oxide"/>
    <property type="evidence" value="ECO:0007669"/>
    <property type="project" value="TreeGrafter"/>
</dbReference>
<dbReference type="PANTHER" id="PTHR31650">
    <property type="entry name" value="O-ACYLTRANSFERASE (WSD1-LIKE) FAMILY PROTEIN"/>
    <property type="match status" value="1"/>
</dbReference>
<dbReference type="InterPro" id="IPR004255">
    <property type="entry name" value="O-acyltransferase_WSD1_N"/>
</dbReference>
<accession>A0A1N6CN21</accession>
<dbReference type="Proteomes" id="UP000185192">
    <property type="component" value="Unassembled WGS sequence"/>
</dbReference>
<keyword evidence="5" id="KW-0444">Lipid biosynthesis</keyword>
<dbReference type="STRING" id="1123272.SAMN02745824_0440"/>
<evidence type="ECO:0000256" key="5">
    <source>
        <dbReference type="ARBA" id="ARBA00022516"/>
    </source>
</evidence>
<evidence type="ECO:0000256" key="2">
    <source>
        <dbReference type="ARBA" id="ARBA00005189"/>
    </source>
</evidence>
<dbReference type="GO" id="GO:0001666">
    <property type="term" value="P:response to hypoxia"/>
    <property type="evidence" value="ECO:0007669"/>
    <property type="project" value="TreeGrafter"/>
</dbReference>
<dbReference type="Pfam" id="PF03007">
    <property type="entry name" value="WS_DGAT_cat"/>
    <property type="match status" value="1"/>
</dbReference>
<keyword evidence="7" id="KW-0319">Glycerol metabolism</keyword>
<comment type="pathway">
    <text evidence="2">Lipid metabolism.</text>
</comment>
<evidence type="ECO:0000313" key="15">
    <source>
        <dbReference type="Proteomes" id="UP000185192"/>
    </source>
</evidence>
<dbReference type="InterPro" id="IPR009721">
    <property type="entry name" value="O-acyltransferase_WSD1_C"/>
</dbReference>
<dbReference type="AlphaFoldDB" id="A0A1N6CN21"/>
<sequence length="518" mass="56924">MKQLSALDAMFAYTETANTPMHIGQLLIYDPSTAPGGHVGFKDILRYIEGRLDGARIFRQKLVRVPLDLDHPYWVEDKDFDIEFHVRHIALPKPGDWRQLCIQAARIYARPLDMTKPLWEFTVIEGLDNVEGVPKGSFALVHKMHHAAIDGKSGLEMTLALHDTDAEMKPRDFGRNWQAEDEPNALGLLAKAQFNNVANPVRGLQNIQKLVPMPKRLLDVRREFAQRADAKTSIPKTRFNKKLSPHRVFDGREFALSDIKTIREAFPGATVNDVMIAVTSGSLRGYLLSKDDLPEQTLKIGAPVSVRSDDEKSSAGNQVTMMTVGVGTHLADAGDRLKFIMDETQRSKAMTEAIGAKTLMEVSGAMPAGLTAAGTKMMVRMGLVERFNPAINTVVSNVPGPMVPMYFAGAEMVKGFGMGILAEGQGIFHVVTSYNGKVILSFLADREQLPDPDNYAKAISRSFADLMAAAKKESAKQKKKKAKTKKATAKKSAAKKPKKRVRTSAATAGRAGRKAATR</sequence>
<keyword evidence="6 14" id="KW-0808">Transferase</keyword>
<evidence type="ECO:0000256" key="3">
    <source>
        <dbReference type="ARBA" id="ARBA00009587"/>
    </source>
</evidence>
<dbReference type="GO" id="GO:0005886">
    <property type="term" value="C:plasma membrane"/>
    <property type="evidence" value="ECO:0007669"/>
    <property type="project" value="TreeGrafter"/>
</dbReference>
<dbReference type="SUPFAM" id="SSF52777">
    <property type="entry name" value="CoA-dependent acyltransferases"/>
    <property type="match status" value="1"/>
</dbReference>
<evidence type="ECO:0000259" key="12">
    <source>
        <dbReference type="Pfam" id="PF03007"/>
    </source>
</evidence>
<dbReference type="PANTHER" id="PTHR31650:SF1">
    <property type="entry name" value="WAX ESTER SYNTHASE_DIACYLGLYCEROL ACYLTRANSFERASE 4-RELATED"/>
    <property type="match status" value="1"/>
</dbReference>
<dbReference type="GO" id="GO:0019432">
    <property type="term" value="P:triglyceride biosynthetic process"/>
    <property type="evidence" value="ECO:0007669"/>
    <property type="project" value="UniProtKB-UniPathway"/>
</dbReference>
<keyword evidence="9 14" id="KW-0012">Acyltransferase</keyword>
<comment type="similarity">
    <text evidence="3">Belongs to the long-chain O-acyltransferase family.</text>
</comment>
<feature type="domain" description="O-acyltransferase WSD1-like N-terminal" evidence="12">
    <location>
        <begin position="4"/>
        <end position="275"/>
    </location>
</feature>
<evidence type="ECO:0000256" key="7">
    <source>
        <dbReference type="ARBA" id="ARBA00022798"/>
    </source>
</evidence>
<feature type="region of interest" description="Disordered" evidence="11">
    <location>
        <begin position="470"/>
        <end position="518"/>
    </location>
</feature>
<evidence type="ECO:0000256" key="8">
    <source>
        <dbReference type="ARBA" id="ARBA00023098"/>
    </source>
</evidence>
<keyword evidence="8" id="KW-0443">Lipid metabolism</keyword>
<feature type="compositionally biased region" description="Basic residues" evidence="11">
    <location>
        <begin position="477"/>
        <end position="502"/>
    </location>
</feature>
<keyword evidence="15" id="KW-1185">Reference proteome</keyword>
<dbReference type="RefSeq" id="WP_074203508.1">
    <property type="nucleotide sequence ID" value="NZ_FSQW01000001.1"/>
</dbReference>
<evidence type="ECO:0000256" key="1">
    <source>
        <dbReference type="ARBA" id="ARBA00004771"/>
    </source>
</evidence>
<evidence type="ECO:0000256" key="4">
    <source>
        <dbReference type="ARBA" id="ARBA00013244"/>
    </source>
</evidence>
<dbReference type="InterPro" id="IPR014292">
    <property type="entry name" value="Acyl_transf_WS/DGAT"/>
</dbReference>
<evidence type="ECO:0000256" key="11">
    <source>
        <dbReference type="SAM" id="MobiDB-lite"/>
    </source>
</evidence>
<dbReference type="UniPathway" id="UPA00282"/>
<dbReference type="InterPro" id="IPR045034">
    <property type="entry name" value="O-acyltransferase_WSD1-like"/>
</dbReference>
<name>A0A1N6CN21_9SPHN</name>
<dbReference type="GO" id="GO:0051701">
    <property type="term" value="P:biological process involved in interaction with host"/>
    <property type="evidence" value="ECO:0007669"/>
    <property type="project" value="TreeGrafter"/>
</dbReference>